<organism evidence="17">
    <name type="scientific">Capitella teleta</name>
    <name type="common">Polychaete worm</name>
    <dbReference type="NCBI Taxonomy" id="283909"/>
    <lineage>
        <taxon>Eukaryota</taxon>
        <taxon>Metazoa</taxon>
        <taxon>Spiralia</taxon>
        <taxon>Lophotrochozoa</taxon>
        <taxon>Annelida</taxon>
        <taxon>Polychaeta</taxon>
        <taxon>Sedentaria</taxon>
        <taxon>Scolecida</taxon>
        <taxon>Capitellidae</taxon>
        <taxon>Capitella</taxon>
    </lineage>
</organism>
<evidence type="ECO:0000256" key="10">
    <source>
        <dbReference type="ARBA" id="ARBA00023180"/>
    </source>
</evidence>
<evidence type="ECO:0000256" key="8">
    <source>
        <dbReference type="ARBA" id="ARBA00023157"/>
    </source>
</evidence>
<dbReference type="EMBL" id="AMQN01002983">
    <property type="status" value="NOT_ANNOTATED_CDS"/>
    <property type="molecule type" value="Genomic_DNA"/>
</dbReference>
<keyword evidence="5" id="KW-0770">Synapse</keyword>
<protein>
    <recommendedName>
        <fullName evidence="20">Neurotransmitter-gated ion-channel ligand-binding domain-containing protein</fullName>
    </recommendedName>
</protein>
<dbReference type="Gene3D" id="2.70.170.10">
    <property type="entry name" value="Neurotransmitter-gated ion-channel ligand-binding domain"/>
    <property type="match status" value="1"/>
</dbReference>
<evidence type="ECO:0000256" key="2">
    <source>
        <dbReference type="ARBA" id="ARBA00022475"/>
    </source>
</evidence>
<evidence type="ECO:0000256" key="9">
    <source>
        <dbReference type="ARBA" id="ARBA00023170"/>
    </source>
</evidence>
<evidence type="ECO:0000256" key="7">
    <source>
        <dbReference type="ARBA" id="ARBA00023136"/>
    </source>
</evidence>
<dbReference type="EMBL" id="KB310616">
    <property type="protein sequence ID" value="ELT91201.1"/>
    <property type="molecule type" value="Genomic_DNA"/>
</dbReference>
<evidence type="ECO:0000256" key="12">
    <source>
        <dbReference type="ARBA" id="ARBA00023303"/>
    </source>
</evidence>
<evidence type="ECO:0000256" key="3">
    <source>
        <dbReference type="ARBA" id="ARBA00022692"/>
    </source>
</evidence>
<evidence type="ECO:0000256" key="13">
    <source>
        <dbReference type="ARBA" id="ARBA00034099"/>
    </source>
</evidence>
<name>R7TI26_CAPTE</name>
<dbReference type="STRING" id="283909.R7TI26"/>
<dbReference type="CDD" id="cd19051">
    <property type="entry name" value="LGIC_TM_cation"/>
    <property type="match status" value="1"/>
</dbReference>
<dbReference type="OrthoDB" id="5975154at2759"/>
<evidence type="ECO:0000259" key="16">
    <source>
        <dbReference type="Pfam" id="PF02932"/>
    </source>
</evidence>
<keyword evidence="7 14" id="KW-0472">Membrane</keyword>
<evidence type="ECO:0000256" key="5">
    <source>
        <dbReference type="ARBA" id="ARBA00023018"/>
    </source>
</evidence>
<dbReference type="InterPro" id="IPR036719">
    <property type="entry name" value="Neuro-gated_channel_TM_sf"/>
</dbReference>
<dbReference type="FunFam" id="2.70.170.10:FF:000028">
    <property type="entry name" value="AcetylCholine Receptor"/>
    <property type="match status" value="1"/>
</dbReference>
<keyword evidence="10" id="KW-0325">Glycoprotein</keyword>
<dbReference type="EnsemblMetazoa" id="CapteT23741">
    <property type="protein sequence ID" value="CapteP23741"/>
    <property type="gene ID" value="CapteG23741"/>
</dbReference>
<gene>
    <name evidence="17" type="ORF">CAPTEDRAFT_23741</name>
</gene>
<dbReference type="InterPro" id="IPR006029">
    <property type="entry name" value="Neurotrans-gated_channel_TM"/>
</dbReference>
<dbReference type="InterPro" id="IPR002394">
    <property type="entry name" value="Nicotinic_acetylcholine_rcpt"/>
</dbReference>
<evidence type="ECO:0000256" key="4">
    <source>
        <dbReference type="ARBA" id="ARBA00022989"/>
    </source>
</evidence>
<dbReference type="PRINTS" id="PR00252">
    <property type="entry name" value="NRIONCHANNEL"/>
</dbReference>
<keyword evidence="12 14" id="KW-0407">Ion channel</keyword>
<dbReference type="HOGENOM" id="CLU_018074_2_2_1"/>
<keyword evidence="19" id="KW-1185">Reference proteome</keyword>
<keyword evidence="3 14" id="KW-0812">Transmembrane</keyword>
<feature type="non-terminal residue" evidence="17">
    <location>
        <position position="1"/>
    </location>
</feature>
<feature type="domain" description="Neurotransmitter-gated ion-channel ligand-binding" evidence="15">
    <location>
        <begin position="1"/>
        <end position="154"/>
    </location>
</feature>
<keyword evidence="1 14" id="KW-0813">Transport</keyword>
<proteinExistence type="inferred from homology"/>
<comment type="subcellular location">
    <subcellularLocation>
        <location evidence="13">Synaptic cell membrane</location>
        <topology evidence="13">Multi-pass membrane protein</topology>
    </subcellularLocation>
</comment>
<feature type="transmembrane region" description="Helical" evidence="14">
    <location>
        <begin position="217"/>
        <end position="238"/>
    </location>
</feature>
<dbReference type="InterPro" id="IPR006202">
    <property type="entry name" value="Neur_chan_lig-bd"/>
</dbReference>
<dbReference type="OMA" id="NMANITW"/>
<dbReference type="AlphaFoldDB" id="R7TI26"/>
<comment type="caution">
    <text evidence="14">Lacks conserved residue(s) required for the propagation of feature annotation.</text>
</comment>
<dbReference type="SUPFAM" id="SSF63712">
    <property type="entry name" value="Nicotinic receptor ligand binding domain-like"/>
    <property type="match status" value="1"/>
</dbReference>
<evidence type="ECO:0000259" key="15">
    <source>
        <dbReference type="Pfam" id="PF02931"/>
    </source>
</evidence>
<dbReference type="GO" id="GO:0022848">
    <property type="term" value="F:acetylcholine-gated monoatomic cation-selective channel activity"/>
    <property type="evidence" value="ECO:0007669"/>
    <property type="project" value="InterPro"/>
</dbReference>
<evidence type="ECO:0000256" key="6">
    <source>
        <dbReference type="ARBA" id="ARBA00023065"/>
    </source>
</evidence>
<dbReference type="PANTHER" id="PTHR18945">
    <property type="entry name" value="NEUROTRANSMITTER GATED ION CHANNEL"/>
    <property type="match status" value="1"/>
</dbReference>
<evidence type="ECO:0000313" key="19">
    <source>
        <dbReference type="Proteomes" id="UP000014760"/>
    </source>
</evidence>
<dbReference type="PROSITE" id="PS00236">
    <property type="entry name" value="NEUROTR_ION_CHANNEL"/>
    <property type="match status" value="1"/>
</dbReference>
<dbReference type="GO" id="GO:0004888">
    <property type="term" value="F:transmembrane signaling receptor activity"/>
    <property type="evidence" value="ECO:0007669"/>
    <property type="project" value="InterPro"/>
</dbReference>
<dbReference type="PRINTS" id="PR00254">
    <property type="entry name" value="NICOTINICR"/>
</dbReference>
<keyword evidence="6 14" id="KW-0406">Ion transport</keyword>
<sequence>QQRWKDEYLTWNASEFGNVGTIRVPSNRIWTPDLVISNFAGDKFNDYMITNAIISSDGSVLWLFPALIKTYCTLNVKYFPFDTQRCKIEFISWTHSGDQLDIFYNSSFENSVYYTPTNQEWAVDGIDTERHVKFYACCEEPYPDVTFTIKMRRRSLFYIVNLIAPCFLIFMIAFLGFFLPVESGEKVNLETTILLALVVFLLMVGESMPPTPDAIPILGMFFALTMVMVTIALVMAVISTNIYSKK</sequence>
<reference evidence="18" key="3">
    <citation type="submission" date="2015-06" db="UniProtKB">
        <authorList>
            <consortium name="EnsemblMetazoa"/>
        </authorList>
    </citation>
    <scope>IDENTIFICATION</scope>
</reference>
<dbReference type="Proteomes" id="UP000014760">
    <property type="component" value="Unassembled WGS sequence"/>
</dbReference>
<comment type="similarity">
    <text evidence="14">Belongs to the ligand-gated ion channel (TC 1.A.9) family.</text>
</comment>
<dbReference type="Pfam" id="PF02932">
    <property type="entry name" value="Neur_chan_memb"/>
    <property type="match status" value="1"/>
</dbReference>
<feature type="transmembrane region" description="Helical" evidence="14">
    <location>
        <begin position="156"/>
        <end position="181"/>
    </location>
</feature>
<evidence type="ECO:0000313" key="17">
    <source>
        <dbReference type="EMBL" id="ELT91201.1"/>
    </source>
</evidence>
<reference evidence="17 19" key="2">
    <citation type="journal article" date="2013" name="Nature">
        <title>Insights into bilaterian evolution from three spiralian genomes.</title>
        <authorList>
            <person name="Simakov O."/>
            <person name="Marletaz F."/>
            <person name="Cho S.J."/>
            <person name="Edsinger-Gonzales E."/>
            <person name="Havlak P."/>
            <person name="Hellsten U."/>
            <person name="Kuo D.H."/>
            <person name="Larsson T."/>
            <person name="Lv J."/>
            <person name="Arendt D."/>
            <person name="Savage R."/>
            <person name="Osoegawa K."/>
            <person name="de Jong P."/>
            <person name="Grimwood J."/>
            <person name="Chapman J.A."/>
            <person name="Shapiro H."/>
            <person name="Aerts A."/>
            <person name="Otillar R.P."/>
            <person name="Terry A.Y."/>
            <person name="Boore J.L."/>
            <person name="Grigoriev I.V."/>
            <person name="Lindberg D.R."/>
            <person name="Seaver E.C."/>
            <person name="Weisblat D.A."/>
            <person name="Putnam N.H."/>
            <person name="Rokhsar D.S."/>
        </authorList>
    </citation>
    <scope>NUCLEOTIDE SEQUENCE</scope>
    <source>
        <strain evidence="17 19">I ESC-2004</strain>
    </source>
</reference>
<evidence type="ECO:0008006" key="20">
    <source>
        <dbReference type="Google" id="ProtNLM"/>
    </source>
</evidence>
<dbReference type="Gene3D" id="1.20.58.390">
    <property type="entry name" value="Neurotransmitter-gated ion-channel transmembrane domain"/>
    <property type="match status" value="1"/>
</dbReference>
<dbReference type="InterPro" id="IPR006201">
    <property type="entry name" value="Neur_channel"/>
</dbReference>
<dbReference type="CDD" id="cd18997">
    <property type="entry name" value="LGIC_ECD_nAChR"/>
    <property type="match status" value="1"/>
</dbReference>
<keyword evidence="4 14" id="KW-1133">Transmembrane helix</keyword>
<dbReference type="SUPFAM" id="SSF90112">
    <property type="entry name" value="Neurotransmitter-gated ion-channel transmembrane pore"/>
    <property type="match status" value="1"/>
</dbReference>
<feature type="non-terminal residue" evidence="17">
    <location>
        <position position="246"/>
    </location>
</feature>
<evidence type="ECO:0000313" key="18">
    <source>
        <dbReference type="EnsemblMetazoa" id="CapteP23741"/>
    </source>
</evidence>
<evidence type="ECO:0000256" key="1">
    <source>
        <dbReference type="ARBA" id="ARBA00022448"/>
    </source>
</evidence>
<keyword evidence="8" id="KW-1015">Disulfide bond</keyword>
<dbReference type="InterPro" id="IPR038050">
    <property type="entry name" value="Neuro_actylchol_rec"/>
</dbReference>
<dbReference type="Pfam" id="PF02931">
    <property type="entry name" value="Neur_chan_LBD"/>
    <property type="match status" value="1"/>
</dbReference>
<accession>R7TI26</accession>
<keyword evidence="2" id="KW-1003">Cell membrane</keyword>
<keyword evidence="9" id="KW-0675">Receptor</keyword>
<dbReference type="InterPro" id="IPR036734">
    <property type="entry name" value="Neur_chan_lig-bd_sf"/>
</dbReference>
<dbReference type="GO" id="GO:0045211">
    <property type="term" value="C:postsynaptic membrane"/>
    <property type="evidence" value="ECO:0007669"/>
    <property type="project" value="InterPro"/>
</dbReference>
<keyword evidence="11" id="KW-1071">Ligand-gated ion channel</keyword>
<evidence type="ECO:0000256" key="14">
    <source>
        <dbReference type="RuleBase" id="RU000687"/>
    </source>
</evidence>
<reference evidence="19" key="1">
    <citation type="submission" date="2012-12" db="EMBL/GenBank/DDBJ databases">
        <authorList>
            <person name="Hellsten U."/>
            <person name="Grimwood J."/>
            <person name="Chapman J.A."/>
            <person name="Shapiro H."/>
            <person name="Aerts A."/>
            <person name="Otillar R.P."/>
            <person name="Terry A.Y."/>
            <person name="Boore J.L."/>
            <person name="Simakov O."/>
            <person name="Marletaz F."/>
            <person name="Cho S.-J."/>
            <person name="Edsinger-Gonzales E."/>
            <person name="Havlak P."/>
            <person name="Kuo D.-H."/>
            <person name="Larsson T."/>
            <person name="Lv J."/>
            <person name="Arendt D."/>
            <person name="Savage R."/>
            <person name="Osoegawa K."/>
            <person name="de Jong P."/>
            <person name="Lindberg D.R."/>
            <person name="Seaver E.C."/>
            <person name="Weisblat D.A."/>
            <person name="Putnam N.H."/>
            <person name="Grigoriev I.V."/>
            <person name="Rokhsar D.S."/>
        </authorList>
    </citation>
    <scope>NUCLEOTIDE SEQUENCE</scope>
    <source>
        <strain evidence="19">I ESC-2004</strain>
    </source>
</reference>
<dbReference type="InterPro" id="IPR018000">
    <property type="entry name" value="Neurotransmitter_ion_chnl_CS"/>
</dbReference>
<feature type="domain" description="Neurotransmitter-gated ion-channel transmembrane" evidence="16">
    <location>
        <begin position="162"/>
        <end position="245"/>
    </location>
</feature>
<evidence type="ECO:0000256" key="11">
    <source>
        <dbReference type="ARBA" id="ARBA00023286"/>
    </source>
</evidence>